<dbReference type="KEGG" id="ddt:AAY81_08880"/>
<dbReference type="Pfam" id="PF00209">
    <property type="entry name" value="SNF"/>
    <property type="match status" value="2"/>
</dbReference>
<dbReference type="EMBL" id="FOEC01000002">
    <property type="protein sequence ID" value="SEO56914.1"/>
    <property type="molecule type" value="Genomic_DNA"/>
</dbReference>
<dbReference type="PATRIC" id="fig|79604.3.peg.1785"/>
<protein>
    <submittedName>
        <fullName evidence="7">Neurotransmitter:Na+ symporter, NSS family</fullName>
    </submittedName>
</protein>
<evidence type="ECO:0000256" key="5">
    <source>
        <dbReference type="ARBA" id="ARBA00023136"/>
    </source>
</evidence>
<dbReference type="NCBIfam" id="NF037979">
    <property type="entry name" value="Na_transp"/>
    <property type="match status" value="1"/>
</dbReference>
<evidence type="ECO:0000256" key="1">
    <source>
        <dbReference type="ARBA" id="ARBA00004141"/>
    </source>
</evidence>
<feature type="transmembrane region" description="Helical" evidence="6">
    <location>
        <begin position="363"/>
        <end position="383"/>
    </location>
</feature>
<evidence type="ECO:0000256" key="4">
    <source>
        <dbReference type="ARBA" id="ARBA00022989"/>
    </source>
</evidence>
<dbReference type="InterPro" id="IPR000175">
    <property type="entry name" value="Na/ntran_symport"/>
</dbReference>
<dbReference type="InterPro" id="IPR047218">
    <property type="entry name" value="YocR/YhdH-like"/>
</dbReference>
<keyword evidence="5 6" id="KW-0472">Membrane</keyword>
<feature type="transmembrane region" description="Helical" evidence="6">
    <location>
        <begin position="274"/>
        <end position="297"/>
    </location>
</feature>
<dbReference type="InterPro" id="IPR037272">
    <property type="entry name" value="SNS_sf"/>
</dbReference>
<dbReference type="AlphaFoldDB" id="A0A172RZN6"/>
<gene>
    <name evidence="7" type="ORF">SAMN02910314_00595</name>
</gene>
<dbReference type="PANTHER" id="PTHR42948:SF1">
    <property type="entry name" value="TRANSPORTER"/>
    <property type="match status" value="1"/>
</dbReference>
<feature type="transmembrane region" description="Helical" evidence="6">
    <location>
        <begin position="196"/>
        <end position="215"/>
    </location>
</feature>
<feature type="transmembrane region" description="Helical" evidence="6">
    <location>
        <begin position="166"/>
        <end position="184"/>
    </location>
</feature>
<dbReference type="SUPFAM" id="SSF161070">
    <property type="entry name" value="SNF-like"/>
    <property type="match status" value="1"/>
</dbReference>
<feature type="transmembrane region" description="Helical" evidence="6">
    <location>
        <begin position="58"/>
        <end position="76"/>
    </location>
</feature>
<keyword evidence="3 6" id="KW-0812">Transmembrane</keyword>
<proteinExistence type="predicted"/>
<dbReference type="PROSITE" id="PS50267">
    <property type="entry name" value="NA_NEUROTRAN_SYMP_3"/>
    <property type="match status" value="1"/>
</dbReference>
<organism evidence="7 8">
    <name type="scientific">Denitrobacterium detoxificans</name>
    <dbReference type="NCBI Taxonomy" id="79604"/>
    <lineage>
        <taxon>Bacteria</taxon>
        <taxon>Bacillati</taxon>
        <taxon>Actinomycetota</taxon>
        <taxon>Coriobacteriia</taxon>
        <taxon>Eggerthellales</taxon>
        <taxon>Eggerthellaceae</taxon>
        <taxon>Denitrobacterium</taxon>
    </lineage>
</organism>
<evidence type="ECO:0000256" key="2">
    <source>
        <dbReference type="ARBA" id="ARBA00022448"/>
    </source>
</evidence>
<dbReference type="RefSeq" id="WP_066664124.1">
    <property type="nucleotide sequence ID" value="NZ_CP011402.1"/>
</dbReference>
<accession>A0A172RZN6</accession>
<dbReference type="OrthoDB" id="9762833at2"/>
<feature type="transmembrane region" description="Helical" evidence="6">
    <location>
        <begin position="235"/>
        <end position="262"/>
    </location>
</feature>
<keyword evidence="8" id="KW-1185">Reference proteome</keyword>
<feature type="transmembrane region" description="Helical" evidence="6">
    <location>
        <begin position="309"/>
        <end position="342"/>
    </location>
</feature>
<feature type="transmembrane region" description="Helical" evidence="6">
    <location>
        <begin position="389"/>
        <end position="410"/>
    </location>
</feature>
<dbReference type="GO" id="GO:0016020">
    <property type="term" value="C:membrane"/>
    <property type="evidence" value="ECO:0007669"/>
    <property type="project" value="UniProtKB-SubCell"/>
</dbReference>
<dbReference type="PRINTS" id="PR00176">
    <property type="entry name" value="NANEUSMPORT"/>
</dbReference>
<sequence>MAKQAPVTEGLTHNDTHAKRDSFRSRRGFILACIGSAVGMGNIWLFPTRVSAYGGGTFLVPYLIFVVLIASTGVMGEMAFGRATHSGPAGAFGFAIRERFGAAREKYGRALGLFPVISSLAMAIGYTVVVGWILFYAVQSITGGMVGMQSAQEFGGLFEGVAADNTLWQVAALIIAFGIVSFGIGRGIESANKVMMPLFFLLFVVLAVYAAMQPGSSAGYAYLFTLDPAGLADPMVWVFALGQAFFSLSVAGSGTLIYGSYLSDKEDIPNSAKYVAIFDTLAAILASLVIIPAMASAGQTLSSGGPGLLFIYLPTLFAGMPMGNVVMVIFFVAVLFGGLSSLINLYEAPIATLQERFKLKRTMACLIIGIIGLVVSLVIQQIVSPWMDVCSVYLCPIGAAMAGIMFFWLLGGDFVKSQMNKGRKKLLSPLFFSLGKYVYCFVTLFVLIAGSILGGIG</sequence>
<keyword evidence="2" id="KW-0813">Transport</keyword>
<dbReference type="Proteomes" id="UP000182975">
    <property type="component" value="Unassembled WGS sequence"/>
</dbReference>
<feature type="transmembrane region" description="Helical" evidence="6">
    <location>
        <begin position="113"/>
        <end position="138"/>
    </location>
</feature>
<dbReference type="CDD" id="cd10336">
    <property type="entry name" value="SLC6sbd_Tyt1-Like"/>
    <property type="match status" value="1"/>
</dbReference>
<evidence type="ECO:0000313" key="8">
    <source>
        <dbReference type="Proteomes" id="UP000182975"/>
    </source>
</evidence>
<evidence type="ECO:0000313" key="7">
    <source>
        <dbReference type="EMBL" id="SEO56914.1"/>
    </source>
</evidence>
<comment type="subcellular location">
    <subcellularLocation>
        <location evidence="1">Membrane</location>
        <topology evidence="1">Multi-pass membrane protein</topology>
    </subcellularLocation>
</comment>
<dbReference type="PANTHER" id="PTHR42948">
    <property type="entry name" value="TRANSPORTER"/>
    <property type="match status" value="1"/>
</dbReference>
<keyword evidence="4 6" id="KW-1133">Transmembrane helix</keyword>
<feature type="transmembrane region" description="Helical" evidence="6">
    <location>
        <begin position="430"/>
        <end position="456"/>
    </location>
</feature>
<evidence type="ECO:0000256" key="3">
    <source>
        <dbReference type="ARBA" id="ARBA00022692"/>
    </source>
</evidence>
<feature type="transmembrane region" description="Helical" evidence="6">
    <location>
        <begin position="28"/>
        <end position="46"/>
    </location>
</feature>
<name>A0A172RZN6_9ACTN</name>
<reference evidence="8" key="1">
    <citation type="submission" date="2016-10" db="EMBL/GenBank/DDBJ databases">
        <authorList>
            <person name="Varghese N."/>
        </authorList>
    </citation>
    <scope>NUCLEOTIDE SEQUENCE [LARGE SCALE GENOMIC DNA]</scope>
    <source>
        <strain evidence="8">DSM 21843</strain>
    </source>
</reference>
<evidence type="ECO:0000256" key="6">
    <source>
        <dbReference type="SAM" id="Phobius"/>
    </source>
</evidence>